<reference evidence="2 3" key="2">
    <citation type="submission" date="2018-11" db="EMBL/GenBank/DDBJ databases">
        <authorList>
            <consortium name="Pathogen Informatics"/>
        </authorList>
    </citation>
    <scope>NUCLEOTIDE SEQUENCE [LARGE SCALE GENOMIC DNA]</scope>
</reference>
<evidence type="ECO:0000313" key="2">
    <source>
        <dbReference type="EMBL" id="VDM20566.1"/>
    </source>
</evidence>
<feature type="region of interest" description="Disordered" evidence="1">
    <location>
        <begin position="1"/>
        <end position="22"/>
    </location>
</feature>
<sequence length="98" mass="10962">MPHGQSNESEVRAENVRLLSPPTSAITAESNHVVGAMSRSRPRLGLLRSEHGLFWRHRLPEMAAMLRLRAACKSVVRRVLESRGYLEVGRSLSTIRSS</sequence>
<evidence type="ECO:0000256" key="1">
    <source>
        <dbReference type="SAM" id="MobiDB-lite"/>
    </source>
</evidence>
<dbReference type="AlphaFoldDB" id="A0A0R3WPB0"/>
<keyword evidence="3" id="KW-1185">Reference proteome</keyword>
<name>A0A0R3WPB0_HYDTA</name>
<organism evidence="4">
    <name type="scientific">Hydatigena taeniaeformis</name>
    <name type="common">Feline tapeworm</name>
    <name type="synonym">Taenia taeniaeformis</name>
    <dbReference type="NCBI Taxonomy" id="6205"/>
    <lineage>
        <taxon>Eukaryota</taxon>
        <taxon>Metazoa</taxon>
        <taxon>Spiralia</taxon>
        <taxon>Lophotrochozoa</taxon>
        <taxon>Platyhelminthes</taxon>
        <taxon>Cestoda</taxon>
        <taxon>Eucestoda</taxon>
        <taxon>Cyclophyllidea</taxon>
        <taxon>Taeniidae</taxon>
        <taxon>Hydatigera</taxon>
    </lineage>
</organism>
<proteinExistence type="predicted"/>
<dbReference type="EMBL" id="UYWX01001246">
    <property type="protein sequence ID" value="VDM20566.1"/>
    <property type="molecule type" value="Genomic_DNA"/>
</dbReference>
<evidence type="ECO:0000313" key="3">
    <source>
        <dbReference type="Proteomes" id="UP000274429"/>
    </source>
</evidence>
<dbReference type="WBParaSite" id="TTAC_0000260001-mRNA-1">
    <property type="protein sequence ID" value="TTAC_0000260001-mRNA-1"/>
    <property type="gene ID" value="TTAC_0000260001"/>
</dbReference>
<accession>A0A0R3WPB0</accession>
<evidence type="ECO:0000313" key="4">
    <source>
        <dbReference type="WBParaSite" id="TTAC_0000260001-mRNA-1"/>
    </source>
</evidence>
<gene>
    <name evidence="2" type="ORF">TTAC_LOCUS2585</name>
</gene>
<dbReference type="STRING" id="6205.A0A0R3WPB0"/>
<reference evidence="4" key="1">
    <citation type="submission" date="2017-02" db="UniProtKB">
        <authorList>
            <consortium name="WormBaseParasite"/>
        </authorList>
    </citation>
    <scope>IDENTIFICATION</scope>
</reference>
<protein>
    <submittedName>
        <fullName evidence="2 4">Uncharacterized protein</fullName>
    </submittedName>
</protein>
<dbReference type="OrthoDB" id="1931232at2759"/>
<dbReference type="Proteomes" id="UP000274429">
    <property type="component" value="Unassembled WGS sequence"/>
</dbReference>